<gene>
    <name evidence="2" type="ORF">SAMN02927925_02626</name>
</gene>
<evidence type="ECO:0000313" key="3">
    <source>
        <dbReference type="Proteomes" id="UP000182124"/>
    </source>
</evidence>
<dbReference type="AlphaFoldDB" id="A0A1G4W7I4"/>
<dbReference type="Proteomes" id="UP000182124">
    <property type="component" value="Unassembled WGS sequence"/>
</dbReference>
<name>A0A1G4W7I4_9FLAO</name>
<organism evidence="2 3">
    <name type="scientific">Flavobacterium saliperosum</name>
    <dbReference type="NCBI Taxonomy" id="329186"/>
    <lineage>
        <taxon>Bacteria</taxon>
        <taxon>Pseudomonadati</taxon>
        <taxon>Bacteroidota</taxon>
        <taxon>Flavobacteriia</taxon>
        <taxon>Flavobacteriales</taxon>
        <taxon>Flavobacteriaceae</taxon>
        <taxon>Flavobacterium</taxon>
    </lineage>
</organism>
<proteinExistence type="predicted"/>
<reference evidence="2 3" key="1">
    <citation type="submission" date="2016-10" db="EMBL/GenBank/DDBJ databases">
        <authorList>
            <person name="de Groot N.N."/>
        </authorList>
    </citation>
    <scope>NUCLEOTIDE SEQUENCE [LARGE SCALE GENOMIC DNA]</scope>
    <source>
        <strain evidence="2 3">CGMCC 1.3801</strain>
    </source>
</reference>
<accession>A0A1G4W7I4</accession>
<protein>
    <submittedName>
        <fullName evidence="2">Uncharacterized protein</fullName>
    </submittedName>
</protein>
<evidence type="ECO:0000313" key="2">
    <source>
        <dbReference type="EMBL" id="SCX17973.1"/>
    </source>
</evidence>
<feature type="transmembrane region" description="Helical" evidence="1">
    <location>
        <begin position="12"/>
        <end position="31"/>
    </location>
</feature>
<sequence>METLIEDFSIGLFLWQFFIFVVLTTFCYIVFKMIMKFLRKKT</sequence>
<keyword evidence="1" id="KW-0812">Transmembrane</keyword>
<keyword evidence="1" id="KW-1133">Transmembrane helix</keyword>
<keyword evidence="1" id="KW-0472">Membrane</keyword>
<dbReference type="EMBL" id="FMTY01000008">
    <property type="protein sequence ID" value="SCX17973.1"/>
    <property type="molecule type" value="Genomic_DNA"/>
</dbReference>
<dbReference type="STRING" id="329186.SAMN02927925_02626"/>
<evidence type="ECO:0000256" key="1">
    <source>
        <dbReference type="SAM" id="Phobius"/>
    </source>
</evidence>